<dbReference type="InterPro" id="IPR050902">
    <property type="entry name" value="ABC_Transporter_SBP"/>
</dbReference>
<dbReference type="EMBL" id="ANNI01000004">
    <property type="protein sequence ID" value="ERJ25992.1"/>
    <property type="molecule type" value="Genomic_DNA"/>
</dbReference>
<feature type="domain" description="Fe/B12 periplasmic-binding" evidence="2">
    <location>
        <begin position="44"/>
        <end position="316"/>
    </location>
</feature>
<dbReference type="PROSITE" id="PS50983">
    <property type="entry name" value="FE_B12_PBP"/>
    <property type="match status" value="1"/>
</dbReference>
<evidence type="ECO:0000313" key="4">
    <source>
        <dbReference type="Proteomes" id="UP000016627"/>
    </source>
</evidence>
<evidence type="ECO:0000259" key="2">
    <source>
        <dbReference type="PROSITE" id="PS50983"/>
    </source>
</evidence>
<dbReference type="eggNOG" id="COG0614">
    <property type="taxonomic scope" value="Bacteria"/>
</dbReference>
<feature type="signal peptide" evidence="1">
    <location>
        <begin position="1"/>
        <end position="18"/>
    </location>
</feature>
<reference evidence="3 4" key="1">
    <citation type="journal article" date="2013" name="BMC Genomics">
        <title>Comparative genomics of Campylobacter concisus isolates reveals genetic diversity and provides insights into disease association.</title>
        <authorList>
            <person name="Deshpande N.P."/>
            <person name="Kaakoush N.O."/>
            <person name="Wilkins M.R."/>
            <person name="Mitchell H.M."/>
        </authorList>
    </citation>
    <scope>NUCLEOTIDE SEQUENCE [LARGE SCALE GENOMIC DNA]</scope>
    <source>
        <strain evidence="3 4">ATCC 51562</strain>
    </source>
</reference>
<dbReference type="PATRIC" id="fig|1242969.3.peg.1017"/>
<evidence type="ECO:0000256" key="1">
    <source>
        <dbReference type="SAM" id="SignalP"/>
    </source>
</evidence>
<dbReference type="Proteomes" id="UP000016627">
    <property type="component" value="Unassembled WGS sequence"/>
</dbReference>
<dbReference type="RefSeq" id="WP_021091138.1">
    <property type="nucleotide sequence ID" value="NZ_ANNI01000004.1"/>
</dbReference>
<protein>
    <submittedName>
        <fullName evidence="3">Iron(III) dicitrate-binding protein</fullName>
    </submittedName>
</protein>
<organism evidence="3 4">
    <name type="scientific">Campylobacter concisus ATCC 51562</name>
    <dbReference type="NCBI Taxonomy" id="1242969"/>
    <lineage>
        <taxon>Bacteria</taxon>
        <taxon>Pseudomonadati</taxon>
        <taxon>Campylobacterota</taxon>
        <taxon>Epsilonproteobacteria</taxon>
        <taxon>Campylobacterales</taxon>
        <taxon>Campylobacteraceae</taxon>
        <taxon>Campylobacter</taxon>
    </lineage>
</organism>
<evidence type="ECO:0000313" key="3">
    <source>
        <dbReference type="EMBL" id="ERJ25992.1"/>
    </source>
</evidence>
<dbReference type="InterPro" id="IPR002491">
    <property type="entry name" value="ABC_transptr_periplasmic_BD"/>
</dbReference>
<gene>
    <name evidence="3" type="ORF">ATCC51562_1727</name>
</gene>
<dbReference type="GO" id="GO:0071281">
    <property type="term" value="P:cellular response to iron ion"/>
    <property type="evidence" value="ECO:0007669"/>
    <property type="project" value="TreeGrafter"/>
</dbReference>
<name>U2F6V5_9BACT</name>
<proteinExistence type="predicted"/>
<dbReference type="SUPFAM" id="SSF53807">
    <property type="entry name" value="Helical backbone' metal receptor"/>
    <property type="match status" value="1"/>
</dbReference>
<dbReference type="PANTHER" id="PTHR30535:SF34">
    <property type="entry name" value="MOLYBDATE-BINDING PROTEIN MOLA"/>
    <property type="match status" value="1"/>
</dbReference>
<dbReference type="PANTHER" id="PTHR30535">
    <property type="entry name" value="VITAMIN B12-BINDING PROTEIN"/>
    <property type="match status" value="1"/>
</dbReference>
<sequence length="350" mass="40133">MFKKILIFLLTAVNFCFAMSEAQIKDYIAQNSENMAQLQGTPAKIYASSPPLLYMLYALDPAKISGTNFEWNAFERPYVKKEVQEQPVVGGFFGQGKIPNAEMLLRLDPELILVNASSRNAKKMSEVFGSIKKPMLYLSATKLEDYLDGFEILGEITGKKERAAQLVKYAKGSLNLTAQIEEYIKKNNLQKVKIYYAQGGDGLATECEGSWHATLIERAGGQNVHKCSEDPNAKSFGRVKISFEQLVKYDPDVILIYEKELFDKIYGDPKWQLLGAVKNKKTFYIPREPFSWFDRPPSFMRFLGLKWLINLAYPEAFKFDMARETREFYKLFLDLELTDEQIYKILGRAE</sequence>
<dbReference type="AlphaFoldDB" id="U2F6V5"/>
<comment type="caution">
    <text evidence="3">The sequence shown here is derived from an EMBL/GenBank/DDBJ whole genome shotgun (WGS) entry which is preliminary data.</text>
</comment>
<accession>U2F6V5</accession>
<keyword evidence="1" id="KW-0732">Signal</keyword>
<dbReference type="Pfam" id="PF01497">
    <property type="entry name" value="Peripla_BP_2"/>
    <property type="match status" value="1"/>
</dbReference>
<dbReference type="Gene3D" id="1.20.58.2180">
    <property type="match status" value="1"/>
</dbReference>
<dbReference type="Gene3D" id="3.40.50.1980">
    <property type="entry name" value="Nitrogenase molybdenum iron protein domain"/>
    <property type="match status" value="2"/>
</dbReference>
<feature type="chain" id="PRO_5004626062" evidence="1">
    <location>
        <begin position="19"/>
        <end position="350"/>
    </location>
</feature>